<dbReference type="EMBL" id="CAUYUJ010012447">
    <property type="protein sequence ID" value="CAK0833974.1"/>
    <property type="molecule type" value="Genomic_DNA"/>
</dbReference>
<sequence length="293" mass="32318">AGDVAQLASALKTVTESIGTLKLANGDAIAQQLAGVADALQEAPRTQTKSRAARLAEAAKELEYANKQYRWAFEQEGSAQQKGEKASAALKERADAVAKAEREIEETQQAGKPNTNQHSIFEQLLDTDAGLLSPSDVQVAEVEQEFAHADDLDEQGRKEIDDAKRQVLEQLQRNIGEFAGQLTQHLQAATLKAEQERAEIPQACKKRKHHIFCANITRWDPKVLSWLRHDEARQLYNVYALQEAHLAHHELDSTEHKLQKTGFSAVFTAARASDRSEIGTCGGTRALVKGHLK</sequence>
<evidence type="ECO:0000313" key="1">
    <source>
        <dbReference type="EMBL" id="CAK0833974.1"/>
    </source>
</evidence>
<comment type="caution">
    <text evidence="1">The sequence shown here is derived from an EMBL/GenBank/DDBJ whole genome shotgun (WGS) entry which is preliminary data.</text>
</comment>
<reference evidence="1" key="1">
    <citation type="submission" date="2023-10" db="EMBL/GenBank/DDBJ databases">
        <authorList>
            <person name="Chen Y."/>
            <person name="Shah S."/>
            <person name="Dougan E. K."/>
            <person name="Thang M."/>
            <person name="Chan C."/>
        </authorList>
    </citation>
    <scope>NUCLEOTIDE SEQUENCE [LARGE SCALE GENOMIC DNA]</scope>
</reference>
<feature type="non-terminal residue" evidence="1">
    <location>
        <position position="1"/>
    </location>
</feature>
<protein>
    <submittedName>
        <fullName evidence="1">Uncharacterized protein</fullName>
    </submittedName>
</protein>
<dbReference type="Proteomes" id="UP001189429">
    <property type="component" value="Unassembled WGS sequence"/>
</dbReference>
<evidence type="ECO:0000313" key="2">
    <source>
        <dbReference type="Proteomes" id="UP001189429"/>
    </source>
</evidence>
<keyword evidence="2" id="KW-1185">Reference proteome</keyword>
<proteinExistence type="predicted"/>
<organism evidence="1 2">
    <name type="scientific">Prorocentrum cordatum</name>
    <dbReference type="NCBI Taxonomy" id="2364126"/>
    <lineage>
        <taxon>Eukaryota</taxon>
        <taxon>Sar</taxon>
        <taxon>Alveolata</taxon>
        <taxon>Dinophyceae</taxon>
        <taxon>Prorocentrales</taxon>
        <taxon>Prorocentraceae</taxon>
        <taxon>Prorocentrum</taxon>
    </lineage>
</organism>
<name>A0ABN9SPY2_9DINO</name>
<gene>
    <name evidence="1" type="ORF">PCOR1329_LOCUS31524</name>
</gene>
<feature type="non-terminal residue" evidence="1">
    <location>
        <position position="293"/>
    </location>
</feature>
<accession>A0ABN9SPY2</accession>